<dbReference type="PANTHER" id="PTHR36503">
    <property type="entry name" value="BLR2520 PROTEIN"/>
    <property type="match status" value="1"/>
</dbReference>
<dbReference type="PANTHER" id="PTHR36503:SF2">
    <property type="entry name" value="BLR2408 PROTEIN"/>
    <property type="match status" value="1"/>
</dbReference>
<evidence type="ECO:0000259" key="1">
    <source>
        <dbReference type="PROSITE" id="PS51819"/>
    </source>
</evidence>
<dbReference type="InterPro" id="IPR053863">
    <property type="entry name" value="Glyoxy/Ble-like_N"/>
</dbReference>
<dbReference type="RefSeq" id="WP_106391561.1">
    <property type="nucleotide sequence ID" value="NZ_PVNK01000112.1"/>
</dbReference>
<dbReference type="EMBL" id="PVNK01000112">
    <property type="protein sequence ID" value="PRQ02783.1"/>
    <property type="molecule type" value="Genomic_DNA"/>
</dbReference>
<evidence type="ECO:0000313" key="2">
    <source>
        <dbReference type="EMBL" id="PRQ02783.1"/>
    </source>
</evidence>
<dbReference type="PROSITE" id="PS51819">
    <property type="entry name" value="VOC"/>
    <property type="match status" value="1"/>
</dbReference>
<dbReference type="OrthoDB" id="4265398at2"/>
<organism evidence="2 3">
    <name type="scientific">Enhygromyxa salina</name>
    <dbReference type="NCBI Taxonomy" id="215803"/>
    <lineage>
        <taxon>Bacteria</taxon>
        <taxon>Pseudomonadati</taxon>
        <taxon>Myxococcota</taxon>
        <taxon>Polyangia</taxon>
        <taxon>Nannocystales</taxon>
        <taxon>Nannocystaceae</taxon>
        <taxon>Enhygromyxa</taxon>
    </lineage>
</organism>
<dbReference type="SUPFAM" id="SSF54593">
    <property type="entry name" value="Glyoxalase/Bleomycin resistance protein/Dihydroxybiphenyl dioxygenase"/>
    <property type="match status" value="1"/>
</dbReference>
<dbReference type="Pfam" id="PF22677">
    <property type="entry name" value="Ble-like_N"/>
    <property type="match status" value="1"/>
</dbReference>
<accession>A0A2S9YCG2</accession>
<feature type="domain" description="VOC" evidence="1">
    <location>
        <begin position="7"/>
        <end position="131"/>
    </location>
</feature>
<dbReference type="AlphaFoldDB" id="A0A2S9YCG2"/>
<evidence type="ECO:0000313" key="3">
    <source>
        <dbReference type="Proteomes" id="UP000237968"/>
    </source>
</evidence>
<reference evidence="2 3" key="1">
    <citation type="submission" date="2018-03" db="EMBL/GenBank/DDBJ databases">
        <title>Draft Genome Sequences of the Obligatory Marine Myxobacteria Enhygromyxa salina SWB005.</title>
        <authorList>
            <person name="Poehlein A."/>
            <person name="Moghaddam J.A."/>
            <person name="Harms H."/>
            <person name="Alanjari M."/>
            <person name="Koenig G.M."/>
            <person name="Daniel R."/>
            <person name="Schaeberle T.F."/>
        </authorList>
    </citation>
    <scope>NUCLEOTIDE SEQUENCE [LARGE SCALE GENOMIC DNA]</scope>
    <source>
        <strain evidence="2 3">SWB005</strain>
    </source>
</reference>
<dbReference type="Gene3D" id="3.10.180.10">
    <property type="entry name" value="2,3-Dihydroxybiphenyl 1,2-Dioxygenase, domain 1"/>
    <property type="match status" value="1"/>
</dbReference>
<protein>
    <submittedName>
        <fullName evidence="2">Glyoxalase-like domain protein</fullName>
    </submittedName>
</protein>
<sequence length="138" mass="15677">MADKQARQIYLNLPVADLERSKAFFTKLGFEFNPQFTDEKAACMVINEGAYVMLLRREFFSTFTKRSLCDTGSHTEAMTAFSCESRARVDEIAEVALANGGRPAMEPTDHGFMYGRGFYDPDGHHWEPMWMDMEAATP</sequence>
<keyword evidence="3" id="KW-1185">Reference proteome</keyword>
<gene>
    <name evidence="2" type="ORF">ENSA5_21360</name>
</gene>
<name>A0A2S9YCG2_9BACT</name>
<comment type="caution">
    <text evidence="2">The sequence shown here is derived from an EMBL/GenBank/DDBJ whole genome shotgun (WGS) entry which is preliminary data.</text>
</comment>
<proteinExistence type="predicted"/>
<dbReference type="InterPro" id="IPR037523">
    <property type="entry name" value="VOC_core"/>
</dbReference>
<dbReference type="InterPro" id="IPR029068">
    <property type="entry name" value="Glyas_Bleomycin-R_OHBP_Dase"/>
</dbReference>
<dbReference type="Proteomes" id="UP000237968">
    <property type="component" value="Unassembled WGS sequence"/>
</dbReference>